<dbReference type="GO" id="GO:0005737">
    <property type="term" value="C:cytoplasm"/>
    <property type="evidence" value="ECO:0007669"/>
    <property type="project" value="TreeGrafter"/>
</dbReference>
<dbReference type="OrthoDB" id="69989at2759"/>
<protein>
    <submittedName>
        <fullName evidence="2">Uncharacterized protein</fullName>
    </submittedName>
</protein>
<keyword evidence="1" id="KW-1133">Transmembrane helix</keyword>
<keyword evidence="1" id="KW-0812">Transmembrane</keyword>
<gene>
    <name evidence="2" type="ORF">PXEA_LOCUS7226</name>
</gene>
<sequence>MVSTSRFADYVYIFTTLGYSWTGIGFPDVSGPHLIYLFSLSGALVLLNSVPCYALDGQWILQALIELLFRPLIPSCRQRRAIFLMLIGLGTLLVAANLLLALTYLFIEVYGPPGGLFSSDSSTSSIGFSHPQALTTVTPHSDHYYNSMQTGPGHPGGAFHQSVLPTLEHPFVVR</sequence>
<dbReference type="AlphaFoldDB" id="A0A3S5BQL5"/>
<dbReference type="GO" id="GO:0016020">
    <property type="term" value="C:membrane"/>
    <property type="evidence" value="ECO:0007669"/>
    <property type="project" value="InterPro"/>
</dbReference>
<proteinExistence type="predicted"/>
<keyword evidence="1" id="KW-0472">Membrane</keyword>
<evidence type="ECO:0000313" key="3">
    <source>
        <dbReference type="Proteomes" id="UP000784294"/>
    </source>
</evidence>
<dbReference type="Proteomes" id="UP000784294">
    <property type="component" value="Unassembled WGS sequence"/>
</dbReference>
<dbReference type="PANTHER" id="PTHR13325">
    <property type="entry name" value="PROTEASE M50 MEMBRANE-BOUND TRANSCRIPTION FACTOR SITE 2 PROTEASE"/>
    <property type="match status" value="1"/>
</dbReference>
<reference evidence="2" key="1">
    <citation type="submission" date="2018-11" db="EMBL/GenBank/DDBJ databases">
        <authorList>
            <consortium name="Pathogen Informatics"/>
        </authorList>
    </citation>
    <scope>NUCLEOTIDE SEQUENCE</scope>
</reference>
<feature type="transmembrane region" description="Helical" evidence="1">
    <location>
        <begin position="82"/>
        <end position="107"/>
    </location>
</feature>
<evidence type="ECO:0000313" key="2">
    <source>
        <dbReference type="EMBL" id="VEL13786.1"/>
    </source>
</evidence>
<accession>A0A3S5BQL5</accession>
<feature type="transmembrane region" description="Helical" evidence="1">
    <location>
        <begin position="33"/>
        <end position="61"/>
    </location>
</feature>
<dbReference type="EMBL" id="CAAALY010018930">
    <property type="protein sequence ID" value="VEL13786.1"/>
    <property type="molecule type" value="Genomic_DNA"/>
</dbReference>
<dbReference type="PANTHER" id="PTHR13325:SF3">
    <property type="entry name" value="MEMBRANE-BOUND TRANSCRIPTION FACTOR SITE-2 PROTEASE"/>
    <property type="match status" value="1"/>
</dbReference>
<dbReference type="GO" id="GO:0004222">
    <property type="term" value="F:metalloendopeptidase activity"/>
    <property type="evidence" value="ECO:0007669"/>
    <property type="project" value="InterPro"/>
</dbReference>
<evidence type="ECO:0000256" key="1">
    <source>
        <dbReference type="SAM" id="Phobius"/>
    </source>
</evidence>
<dbReference type="InterPro" id="IPR001193">
    <property type="entry name" value="MBTPS2"/>
</dbReference>
<feature type="transmembrane region" description="Helical" evidence="1">
    <location>
        <begin position="7"/>
        <end position="27"/>
    </location>
</feature>
<comment type="caution">
    <text evidence="2">The sequence shown here is derived from an EMBL/GenBank/DDBJ whole genome shotgun (WGS) entry which is preliminary data.</text>
</comment>
<organism evidence="2 3">
    <name type="scientific">Protopolystoma xenopodis</name>
    <dbReference type="NCBI Taxonomy" id="117903"/>
    <lineage>
        <taxon>Eukaryota</taxon>
        <taxon>Metazoa</taxon>
        <taxon>Spiralia</taxon>
        <taxon>Lophotrochozoa</taxon>
        <taxon>Platyhelminthes</taxon>
        <taxon>Monogenea</taxon>
        <taxon>Polyopisthocotylea</taxon>
        <taxon>Polystomatidea</taxon>
        <taxon>Polystomatidae</taxon>
        <taxon>Protopolystoma</taxon>
    </lineage>
</organism>
<name>A0A3S5BQL5_9PLAT</name>
<dbReference type="GO" id="GO:1905897">
    <property type="term" value="P:regulation of response to endoplasmic reticulum stress"/>
    <property type="evidence" value="ECO:0007669"/>
    <property type="project" value="TreeGrafter"/>
</dbReference>
<dbReference type="GO" id="GO:0031293">
    <property type="term" value="P:membrane protein intracellular domain proteolysis"/>
    <property type="evidence" value="ECO:0007669"/>
    <property type="project" value="TreeGrafter"/>
</dbReference>
<keyword evidence="3" id="KW-1185">Reference proteome</keyword>